<evidence type="ECO:0000313" key="1">
    <source>
        <dbReference type="EMBL" id="GAH54901.1"/>
    </source>
</evidence>
<proteinExistence type="predicted"/>
<sequence>MNARKGVLIIADGTVLQGRVGNCSELEVFGYIDGQVATEKLIVHKGGRCFGNVKAGTADVHGTLQGTIGVKELIHIRETGDVSGTVRYGRMSMEMGGSLSA</sequence>
<comment type="caution">
    <text evidence="1">The sequence shown here is derived from an EMBL/GenBank/DDBJ whole genome shotgun (WGS) entry which is preliminary data.</text>
</comment>
<dbReference type="EMBL" id="BARU01023593">
    <property type="protein sequence ID" value="GAH54901.1"/>
    <property type="molecule type" value="Genomic_DNA"/>
</dbReference>
<reference evidence="1" key="1">
    <citation type="journal article" date="2014" name="Front. Microbiol.">
        <title>High frequency of phylogenetically diverse reductive dehalogenase-homologous genes in deep subseafloor sedimentary metagenomes.</title>
        <authorList>
            <person name="Kawai M."/>
            <person name="Futagami T."/>
            <person name="Toyoda A."/>
            <person name="Takaki Y."/>
            <person name="Nishi S."/>
            <person name="Hori S."/>
            <person name="Arai W."/>
            <person name="Tsubouchi T."/>
            <person name="Morono Y."/>
            <person name="Uchiyama I."/>
            <person name="Ito T."/>
            <person name="Fujiyama A."/>
            <person name="Inagaki F."/>
            <person name="Takami H."/>
        </authorList>
    </citation>
    <scope>NUCLEOTIDE SEQUENCE</scope>
    <source>
        <strain evidence="1">Expedition CK06-06</strain>
    </source>
</reference>
<accession>X1GAG4</accession>
<dbReference type="PANTHER" id="PTHR35024">
    <property type="entry name" value="HYPOTHETICAL CYTOSOLIC PROTEIN"/>
    <property type="match status" value="1"/>
</dbReference>
<name>X1GAG4_9ZZZZ</name>
<organism evidence="1">
    <name type="scientific">marine sediment metagenome</name>
    <dbReference type="NCBI Taxonomy" id="412755"/>
    <lineage>
        <taxon>unclassified sequences</taxon>
        <taxon>metagenomes</taxon>
        <taxon>ecological metagenomes</taxon>
    </lineage>
</organism>
<feature type="non-terminal residue" evidence="1">
    <location>
        <position position="101"/>
    </location>
</feature>
<evidence type="ECO:0008006" key="2">
    <source>
        <dbReference type="Google" id="ProtNLM"/>
    </source>
</evidence>
<dbReference type="InterPro" id="IPR007607">
    <property type="entry name" value="BacA/B"/>
</dbReference>
<dbReference type="AlphaFoldDB" id="X1GAG4"/>
<protein>
    <recommendedName>
        <fullName evidence="2">Polymer-forming cytoskeletal protein</fullName>
    </recommendedName>
</protein>
<dbReference type="PANTHER" id="PTHR35024:SF4">
    <property type="entry name" value="POLYMER-FORMING CYTOSKELETAL PROTEIN"/>
    <property type="match status" value="1"/>
</dbReference>
<gene>
    <name evidence="1" type="ORF">S03H2_38264</name>
</gene>
<dbReference type="Pfam" id="PF04519">
    <property type="entry name" value="Bactofilin"/>
    <property type="match status" value="1"/>
</dbReference>